<dbReference type="VEuPathDB" id="FungiDB:KRP23_1041"/>
<dbReference type="InParanoid" id="H3GLC2"/>
<dbReference type="AlphaFoldDB" id="H3GLC2"/>
<proteinExistence type="predicted"/>
<evidence type="ECO:0000313" key="2">
    <source>
        <dbReference type="Proteomes" id="UP000005238"/>
    </source>
</evidence>
<reference evidence="1" key="2">
    <citation type="submission" date="2015-06" db="UniProtKB">
        <authorList>
            <consortium name="EnsemblProtists"/>
        </authorList>
    </citation>
    <scope>IDENTIFICATION</scope>
    <source>
        <strain evidence="1">Pr102</strain>
    </source>
</reference>
<dbReference type="HOGENOM" id="CLU_1206838_0_0_1"/>
<protein>
    <submittedName>
        <fullName evidence="1">Uncharacterized protein</fullName>
    </submittedName>
</protein>
<name>H3GLC2_PHYRM</name>
<evidence type="ECO:0000313" key="1">
    <source>
        <dbReference type="EnsemblProtists" id="Phyra77162"/>
    </source>
</evidence>
<dbReference type="VEuPathDB" id="FungiDB:KRP22_1594"/>
<dbReference type="EnsemblProtists" id="Phyra77162">
    <property type="protein sequence ID" value="Phyra77162"/>
    <property type="gene ID" value="Phyra77162"/>
</dbReference>
<keyword evidence="2" id="KW-1185">Reference proteome</keyword>
<dbReference type="EMBL" id="DS566019">
    <property type="status" value="NOT_ANNOTATED_CDS"/>
    <property type="molecule type" value="Genomic_DNA"/>
</dbReference>
<organism evidence="1 2">
    <name type="scientific">Phytophthora ramorum</name>
    <name type="common">Sudden oak death agent</name>
    <dbReference type="NCBI Taxonomy" id="164328"/>
    <lineage>
        <taxon>Eukaryota</taxon>
        <taxon>Sar</taxon>
        <taxon>Stramenopiles</taxon>
        <taxon>Oomycota</taxon>
        <taxon>Peronosporomycetes</taxon>
        <taxon>Peronosporales</taxon>
        <taxon>Peronosporaceae</taxon>
        <taxon>Phytophthora</taxon>
    </lineage>
</organism>
<accession>H3GLC2</accession>
<dbReference type="OMA" id="CRDHTQD"/>
<dbReference type="OrthoDB" id="124595at2759"/>
<dbReference type="RefSeq" id="XP_067751609.1">
    <property type="nucleotide sequence ID" value="XM_067880650.1"/>
</dbReference>
<dbReference type="Proteomes" id="UP000005238">
    <property type="component" value="Unassembled WGS sequence"/>
</dbReference>
<sequence>MDTELEMKPDSDFVHEELEPMHRQRWRSNSVRLVYPEIPPHTQSLHLKYSVYIVVAPLDVTEQSYGVLPHALPQDKGSIFCRDHTQDKPLHVATTGELPSTIIIVELLKERKDVMVHDRVALHDTKGVEILNDEPKCRVYRLTLHEDESDDLSTTISLDLAIAAVMVAADDCKGEITTADDLKADTKKLSLQIADDTQLAAGLFSMKAIAKTQFGLTEIY</sequence>
<dbReference type="GeneID" id="94216581"/>
<reference evidence="2" key="1">
    <citation type="journal article" date="2006" name="Science">
        <title>Phytophthora genome sequences uncover evolutionary origins and mechanisms of pathogenesis.</title>
        <authorList>
            <person name="Tyler B.M."/>
            <person name="Tripathy S."/>
            <person name="Zhang X."/>
            <person name="Dehal P."/>
            <person name="Jiang R.H."/>
            <person name="Aerts A."/>
            <person name="Arredondo F.D."/>
            <person name="Baxter L."/>
            <person name="Bensasson D."/>
            <person name="Beynon J.L."/>
            <person name="Chapman J."/>
            <person name="Damasceno C.M."/>
            <person name="Dorrance A.E."/>
            <person name="Dou D."/>
            <person name="Dickerman A.W."/>
            <person name="Dubchak I.L."/>
            <person name="Garbelotto M."/>
            <person name="Gijzen M."/>
            <person name="Gordon S.G."/>
            <person name="Govers F."/>
            <person name="Grunwald N.J."/>
            <person name="Huang W."/>
            <person name="Ivors K.L."/>
            <person name="Jones R.W."/>
            <person name="Kamoun S."/>
            <person name="Krampis K."/>
            <person name="Lamour K.H."/>
            <person name="Lee M.K."/>
            <person name="McDonald W.H."/>
            <person name="Medina M."/>
            <person name="Meijer H.J."/>
            <person name="Nordberg E.K."/>
            <person name="Maclean D.J."/>
            <person name="Ospina-Giraldo M.D."/>
            <person name="Morris P.F."/>
            <person name="Phuntumart V."/>
            <person name="Putnam N.H."/>
            <person name="Rash S."/>
            <person name="Rose J.K."/>
            <person name="Sakihama Y."/>
            <person name="Salamov A.A."/>
            <person name="Savidor A."/>
            <person name="Scheuring C.F."/>
            <person name="Smith B.M."/>
            <person name="Sobral B.W."/>
            <person name="Terry A."/>
            <person name="Torto-Alalibo T.A."/>
            <person name="Win J."/>
            <person name="Xu Z."/>
            <person name="Zhang H."/>
            <person name="Grigoriev I.V."/>
            <person name="Rokhsar D.S."/>
            <person name="Boore J.L."/>
        </authorList>
    </citation>
    <scope>NUCLEOTIDE SEQUENCE [LARGE SCALE GENOMIC DNA]</scope>
    <source>
        <strain evidence="2">Pr102</strain>
    </source>
</reference>